<accession>A0AAV4XP47</accession>
<reference evidence="1 2" key="1">
    <citation type="submission" date="2021-06" db="EMBL/GenBank/DDBJ databases">
        <title>Caerostris extrusa draft genome.</title>
        <authorList>
            <person name="Kono N."/>
            <person name="Arakawa K."/>
        </authorList>
    </citation>
    <scope>NUCLEOTIDE SEQUENCE [LARGE SCALE GENOMIC DNA]</scope>
</reference>
<gene>
    <name evidence="1" type="ORF">CEXT_40901</name>
</gene>
<keyword evidence="2" id="KW-1185">Reference proteome</keyword>
<protein>
    <submittedName>
        <fullName evidence="1">Uncharacterized protein</fullName>
    </submittedName>
</protein>
<proteinExistence type="predicted"/>
<comment type="caution">
    <text evidence="1">The sequence shown here is derived from an EMBL/GenBank/DDBJ whole genome shotgun (WGS) entry which is preliminary data.</text>
</comment>
<dbReference type="Proteomes" id="UP001054945">
    <property type="component" value="Unassembled WGS sequence"/>
</dbReference>
<dbReference type="EMBL" id="BPLR01000714">
    <property type="protein sequence ID" value="GIY96895.1"/>
    <property type="molecule type" value="Genomic_DNA"/>
</dbReference>
<evidence type="ECO:0000313" key="1">
    <source>
        <dbReference type="EMBL" id="GIY96895.1"/>
    </source>
</evidence>
<evidence type="ECO:0000313" key="2">
    <source>
        <dbReference type="Proteomes" id="UP001054945"/>
    </source>
</evidence>
<dbReference type="AlphaFoldDB" id="A0AAV4XP47"/>
<sequence>MSSLRNDFSSVEWDAISFVFTLLLYQTKIRLICLWSSVPQMTEHNNRGGSLVKKNDAFCAFALILSASERRDE</sequence>
<organism evidence="1 2">
    <name type="scientific">Caerostris extrusa</name>
    <name type="common">Bark spider</name>
    <name type="synonym">Caerostris bankana</name>
    <dbReference type="NCBI Taxonomy" id="172846"/>
    <lineage>
        <taxon>Eukaryota</taxon>
        <taxon>Metazoa</taxon>
        <taxon>Ecdysozoa</taxon>
        <taxon>Arthropoda</taxon>
        <taxon>Chelicerata</taxon>
        <taxon>Arachnida</taxon>
        <taxon>Araneae</taxon>
        <taxon>Araneomorphae</taxon>
        <taxon>Entelegynae</taxon>
        <taxon>Araneoidea</taxon>
        <taxon>Araneidae</taxon>
        <taxon>Caerostris</taxon>
    </lineage>
</organism>
<name>A0AAV4XP47_CAEEX</name>